<comment type="caution">
    <text evidence="2">The sequence shown here is derived from an EMBL/GenBank/DDBJ whole genome shotgun (WGS) entry which is preliminary data.</text>
</comment>
<protein>
    <submittedName>
        <fullName evidence="2">Uncharacterized protein</fullName>
    </submittedName>
</protein>
<organism evidence="2 3">
    <name type="scientific">Methanofollis fontis</name>
    <dbReference type="NCBI Taxonomy" id="2052832"/>
    <lineage>
        <taxon>Archaea</taxon>
        <taxon>Methanobacteriati</taxon>
        <taxon>Methanobacteriota</taxon>
        <taxon>Stenosarchaea group</taxon>
        <taxon>Methanomicrobia</taxon>
        <taxon>Methanomicrobiales</taxon>
        <taxon>Methanomicrobiaceae</taxon>
        <taxon>Methanofollis</taxon>
    </lineage>
</organism>
<keyword evidence="1" id="KW-0812">Transmembrane</keyword>
<accession>A0A483CTR3</accession>
<evidence type="ECO:0000313" key="2">
    <source>
        <dbReference type="EMBL" id="TAJ45794.1"/>
    </source>
</evidence>
<name>A0A483CTR3_9EURY</name>
<gene>
    <name evidence="2" type="ORF">CUJ86_03545</name>
</gene>
<dbReference type="EMBL" id="PGCL01000001">
    <property type="protein sequence ID" value="TAJ45794.1"/>
    <property type="molecule type" value="Genomic_DNA"/>
</dbReference>
<dbReference type="RefSeq" id="WP_130646159.1">
    <property type="nucleotide sequence ID" value="NZ_PGCL01000001.1"/>
</dbReference>
<dbReference type="AlphaFoldDB" id="A0A483CTR3"/>
<reference evidence="2 3" key="1">
    <citation type="submission" date="2017-11" db="EMBL/GenBank/DDBJ databases">
        <title>Isolation and Characterization of Methanofollis Species from Methane Seep Offshore SW Taiwan.</title>
        <authorList>
            <person name="Teng N.-H."/>
            <person name="Lai M.-C."/>
            <person name="Chen S.-C."/>
        </authorList>
    </citation>
    <scope>NUCLEOTIDE SEQUENCE [LARGE SCALE GENOMIC DNA]</scope>
    <source>
        <strain evidence="2 3">FWC-SCC2</strain>
    </source>
</reference>
<dbReference type="Proteomes" id="UP000292580">
    <property type="component" value="Unassembled WGS sequence"/>
</dbReference>
<keyword evidence="1" id="KW-1133">Transmembrane helix</keyword>
<evidence type="ECO:0000313" key="3">
    <source>
        <dbReference type="Proteomes" id="UP000292580"/>
    </source>
</evidence>
<keyword evidence="3" id="KW-1185">Reference proteome</keyword>
<proteinExistence type="predicted"/>
<sequence>MIKGDIRGLRAFGILFSFLVLILVGNAAAMDVVVLDSTIDEIHPEGDIVEYTLKISGVQPQVSVIELETDLRPYGQSFLWNVTDPGFLELQDGQHQFQDQSIQFEVNKSVNTPALIHVTGQVPQITEIVQSEGLVITKTDAQTTGYTHYRVQFFDEDGFVVGNAFTEVFDIEIPDETDFFDRLSSVQDPMLRNLVIDLHDKGLKYEANTLLDYSDKKPLGVSLPLVIVILVVIGGIALFAGYRIGYARGYNASINDND</sequence>
<keyword evidence="1" id="KW-0472">Membrane</keyword>
<feature type="transmembrane region" description="Helical" evidence="1">
    <location>
        <begin position="221"/>
        <end position="242"/>
    </location>
</feature>
<evidence type="ECO:0000256" key="1">
    <source>
        <dbReference type="SAM" id="Phobius"/>
    </source>
</evidence>